<evidence type="ECO:0000313" key="2">
    <source>
        <dbReference type="EMBL" id="CAE7207479.1"/>
    </source>
</evidence>
<name>A0A812JIG1_9DINO</name>
<feature type="compositionally biased region" description="Acidic residues" evidence="1">
    <location>
        <begin position="336"/>
        <end position="354"/>
    </location>
</feature>
<evidence type="ECO:0000313" key="3">
    <source>
        <dbReference type="Proteomes" id="UP000601435"/>
    </source>
</evidence>
<sequence length="370" mass="42898">MHRHFGLSKRCLDVWVSLPYDVAQHALSIFMLEQASAHHFKVPEDELKAMEAEAADEIQIMNVGEDPNRYVGTIRRWDSERGFGFIVQPQAEEETGEEEHKDIFVHRTNLMGSAPGVHIDLQEGSKVSYFLGMQDCKARALQAAMIDDEFYVHQIHLQKKSSKSKNLSPKEKRQARILEIAEQETHEVSKYFLRQIGSAAIQDMVHERRQDFESFFRCWGLLRFNNVKRDDAFWKKEIERRVDIFVEQESTPLQKKDFDFRVRRFLTEFCMRRNVIRVSEALAMVSKSISGKKREDIQTWPAYVATLLRKFDPEVNAFITSRESQKNSKADADDTIKDEDAEPEEEDSGSDSEDVGSLSDTLDMYPCCNL</sequence>
<evidence type="ECO:0000256" key="1">
    <source>
        <dbReference type="SAM" id="MobiDB-lite"/>
    </source>
</evidence>
<protein>
    <submittedName>
        <fullName evidence="2">SecG protein</fullName>
    </submittedName>
</protein>
<reference evidence="2" key="1">
    <citation type="submission" date="2021-02" db="EMBL/GenBank/DDBJ databases">
        <authorList>
            <person name="Dougan E. K."/>
            <person name="Rhodes N."/>
            <person name="Thang M."/>
            <person name="Chan C."/>
        </authorList>
    </citation>
    <scope>NUCLEOTIDE SEQUENCE</scope>
</reference>
<dbReference type="SUPFAM" id="SSF50249">
    <property type="entry name" value="Nucleic acid-binding proteins"/>
    <property type="match status" value="1"/>
</dbReference>
<dbReference type="Proteomes" id="UP000601435">
    <property type="component" value="Unassembled WGS sequence"/>
</dbReference>
<proteinExistence type="predicted"/>
<organism evidence="2 3">
    <name type="scientific">Symbiodinium necroappetens</name>
    <dbReference type="NCBI Taxonomy" id="1628268"/>
    <lineage>
        <taxon>Eukaryota</taxon>
        <taxon>Sar</taxon>
        <taxon>Alveolata</taxon>
        <taxon>Dinophyceae</taxon>
        <taxon>Suessiales</taxon>
        <taxon>Symbiodiniaceae</taxon>
        <taxon>Symbiodinium</taxon>
    </lineage>
</organism>
<gene>
    <name evidence="2" type="primary">secG</name>
    <name evidence="2" type="ORF">SNEC2469_LOCUS1874</name>
</gene>
<dbReference type="AlphaFoldDB" id="A0A812JIG1"/>
<dbReference type="Gene3D" id="2.40.50.140">
    <property type="entry name" value="Nucleic acid-binding proteins"/>
    <property type="match status" value="1"/>
</dbReference>
<dbReference type="InterPro" id="IPR012340">
    <property type="entry name" value="NA-bd_OB-fold"/>
</dbReference>
<feature type="compositionally biased region" description="Basic and acidic residues" evidence="1">
    <location>
        <begin position="323"/>
        <end position="335"/>
    </location>
</feature>
<feature type="region of interest" description="Disordered" evidence="1">
    <location>
        <begin position="322"/>
        <end position="370"/>
    </location>
</feature>
<dbReference type="OrthoDB" id="427905at2759"/>
<accession>A0A812JIG1</accession>
<comment type="caution">
    <text evidence="2">The sequence shown here is derived from an EMBL/GenBank/DDBJ whole genome shotgun (WGS) entry which is preliminary data.</text>
</comment>
<keyword evidence="3" id="KW-1185">Reference proteome</keyword>
<dbReference type="EMBL" id="CAJNJA010006229">
    <property type="protein sequence ID" value="CAE7207479.1"/>
    <property type="molecule type" value="Genomic_DNA"/>
</dbReference>